<dbReference type="EC" id="2.3.2.13" evidence="4"/>
<proteinExistence type="inferred from homology"/>
<dbReference type="GO" id="GO:0003810">
    <property type="term" value="F:protein-glutamine gamma-glutamyltransferase activity"/>
    <property type="evidence" value="ECO:0007669"/>
    <property type="project" value="UniProtKB-EC"/>
</dbReference>
<keyword evidence="3 4" id="KW-0012">Acyltransferase</keyword>
<evidence type="ECO:0000256" key="3">
    <source>
        <dbReference type="ARBA" id="ARBA00023315"/>
    </source>
</evidence>
<keyword evidence="1 4" id="KW-0808">Transferase</keyword>
<dbReference type="Pfam" id="PF20085">
    <property type="entry name" value="TGL"/>
    <property type="match status" value="1"/>
</dbReference>
<dbReference type="InterPro" id="IPR020916">
    <property type="entry name" value="Gln_gamma-glutamylTfrase_bac"/>
</dbReference>
<gene>
    <name evidence="4" type="ORF">ACFFH4_22900</name>
</gene>
<accession>A0ABV6NLU4</accession>
<protein>
    <submittedName>
        <fullName evidence="4">Protein-glutamine gamma-glutamyltransferase</fullName>
        <ecNumber evidence="4">2.3.2.13</ecNumber>
    </submittedName>
</protein>
<dbReference type="HAMAP" id="MF_00727">
    <property type="entry name" value="Tgl"/>
    <property type="match status" value="1"/>
</dbReference>
<reference evidence="4 5" key="1">
    <citation type="submission" date="2024-09" db="EMBL/GenBank/DDBJ databases">
        <authorList>
            <person name="Sun Q."/>
            <person name="Mori K."/>
        </authorList>
    </citation>
    <scope>NUCLEOTIDE SEQUENCE [LARGE SCALE GENOMIC DNA]</scope>
    <source>
        <strain evidence="4 5">NCAIM B.02301</strain>
    </source>
</reference>
<keyword evidence="2" id="KW-0749">Sporulation</keyword>
<dbReference type="Proteomes" id="UP001589833">
    <property type="component" value="Unassembled WGS sequence"/>
</dbReference>
<name>A0ABV6NLU4_9BACI</name>
<evidence type="ECO:0000256" key="2">
    <source>
        <dbReference type="ARBA" id="ARBA00022969"/>
    </source>
</evidence>
<keyword evidence="5" id="KW-1185">Reference proteome</keyword>
<comment type="caution">
    <text evidence="4">The sequence shown here is derived from an EMBL/GenBank/DDBJ whole genome shotgun (WGS) entry which is preliminary data.</text>
</comment>
<dbReference type="RefSeq" id="WP_273843696.1">
    <property type="nucleotide sequence ID" value="NZ_JAQQWT010000007.1"/>
</dbReference>
<dbReference type="NCBIfam" id="NF002869">
    <property type="entry name" value="PRK03187.1"/>
    <property type="match status" value="1"/>
</dbReference>
<evidence type="ECO:0000313" key="4">
    <source>
        <dbReference type="EMBL" id="MFC0561735.1"/>
    </source>
</evidence>
<dbReference type="EMBL" id="JBHLTR010000082">
    <property type="protein sequence ID" value="MFC0561735.1"/>
    <property type="molecule type" value="Genomic_DNA"/>
</dbReference>
<evidence type="ECO:0000313" key="5">
    <source>
        <dbReference type="Proteomes" id="UP001589833"/>
    </source>
</evidence>
<sequence length="289" mass="33310">MIHLSEIPFEQIDMWPPGSVESIIFQKMNEGSIVYSYQSIGELLFELKLRKQIMLSARAMSQSNVQFEPFEKSRCNPYYWDLLNTGGFQLRPGVKPSDAIQDIYTNSSQYAFECATAIIIIYYHATLNSLDEHVFNQLFQNIYLYSWHFDPDLGVNSIYTDHLIPGDVVYFNNPDFHLETPWWRGENAVVLEDGTYYGHGLGILTAEQIIQALNQSRNPGSNQSAYLENLVTRPSFKGLANFSMLPRGYMAYKIQHAVIHHNESSIPCGRYLFYLNTLYNQLNGRNPFL</sequence>
<organism evidence="4 5">
    <name type="scientific">Halalkalibacter alkalisediminis</name>
    <dbReference type="NCBI Taxonomy" id="935616"/>
    <lineage>
        <taxon>Bacteria</taxon>
        <taxon>Bacillati</taxon>
        <taxon>Bacillota</taxon>
        <taxon>Bacilli</taxon>
        <taxon>Bacillales</taxon>
        <taxon>Bacillaceae</taxon>
        <taxon>Halalkalibacter</taxon>
    </lineage>
</organism>
<evidence type="ECO:0000256" key="1">
    <source>
        <dbReference type="ARBA" id="ARBA00022679"/>
    </source>
</evidence>